<dbReference type="Proteomes" id="UP000297814">
    <property type="component" value="Unassembled WGS sequence"/>
</dbReference>
<evidence type="ECO:0000256" key="1">
    <source>
        <dbReference type="SAM" id="MobiDB-lite"/>
    </source>
</evidence>
<organism evidence="2 3">
    <name type="scientific">Botrytis hyacinthi</name>
    <dbReference type="NCBI Taxonomy" id="278943"/>
    <lineage>
        <taxon>Eukaryota</taxon>
        <taxon>Fungi</taxon>
        <taxon>Dikarya</taxon>
        <taxon>Ascomycota</taxon>
        <taxon>Pezizomycotina</taxon>
        <taxon>Leotiomycetes</taxon>
        <taxon>Helotiales</taxon>
        <taxon>Sclerotiniaceae</taxon>
        <taxon>Botrytis</taxon>
    </lineage>
</organism>
<protein>
    <submittedName>
        <fullName evidence="2">Uncharacterized protein</fullName>
    </submittedName>
</protein>
<sequence>MANIVSNEALQIVSQISAFQAPVDAAQEELNTLLTAKRSLDGLAALQNATQANQGTVSQAAEAACTGAQMMSMKASDVKSSLSALAEIDDGSNKIIDINSMMTALEDYLKKAAEGTSGVPINYYLKDISKSMLAEMWVAKYYPGKYMAISYDDVAPSSGPPGASATGGSSTGQTAAPAAE</sequence>
<name>A0A4Z1GGA5_9HELO</name>
<evidence type="ECO:0000313" key="2">
    <source>
        <dbReference type="EMBL" id="TGO35178.1"/>
    </source>
</evidence>
<keyword evidence="3" id="KW-1185">Reference proteome</keyword>
<dbReference type="EMBL" id="PQXK01000167">
    <property type="protein sequence ID" value="TGO35178.1"/>
    <property type="molecule type" value="Genomic_DNA"/>
</dbReference>
<dbReference type="AlphaFoldDB" id="A0A4Z1GGA5"/>
<evidence type="ECO:0000313" key="3">
    <source>
        <dbReference type="Proteomes" id="UP000297814"/>
    </source>
</evidence>
<gene>
    <name evidence="2" type="ORF">BHYA_0167g00040</name>
</gene>
<reference evidence="2 3" key="1">
    <citation type="submission" date="2017-12" db="EMBL/GenBank/DDBJ databases">
        <title>Comparative genomics of Botrytis spp.</title>
        <authorList>
            <person name="Valero-Jimenez C.A."/>
            <person name="Tapia P."/>
            <person name="Veloso J."/>
            <person name="Silva-Moreno E."/>
            <person name="Staats M."/>
            <person name="Valdes J.H."/>
            <person name="Van Kan J.A.L."/>
        </authorList>
    </citation>
    <scope>NUCLEOTIDE SEQUENCE [LARGE SCALE GENOMIC DNA]</scope>
    <source>
        <strain evidence="2 3">Bh0001</strain>
    </source>
</reference>
<proteinExistence type="predicted"/>
<comment type="caution">
    <text evidence="2">The sequence shown here is derived from an EMBL/GenBank/DDBJ whole genome shotgun (WGS) entry which is preliminary data.</text>
</comment>
<feature type="region of interest" description="Disordered" evidence="1">
    <location>
        <begin position="157"/>
        <end position="180"/>
    </location>
</feature>
<accession>A0A4Z1GGA5</accession>